<keyword evidence="4" id="KW-1185">Reference proteome</keyword>
<reference evidence="3 4" key="1">
    <citation type="submission" date="2021-01" db="EMBL/GenBank/DDBJ databases">
        <title>Whole genome shotgun sequence of Asanoa iriomotensis NBRC 100142.</title>
        <authorList>
            <person name="Komaki H."/>
            <person name="Tamura T."/>
        </authorList>
    </citation>
    <scope>NUCLEOTIDE SEQUENCE [LARGE SCALE GENOMIC DNA]</scope>
    <source>
        <strain evidence="3 4">NBRC 100142</strain>
    </source>
</reference>
<feature type="region of interest" description="Disordered" evidence="1">
    <location>
        <begin position="347"/>
        <end position="370"/>
    </location>
</feature>
<gene>
    <name evidence="3" type="ORF">Air01nite_50900</name>
</gene>
<evidence type="ECO:0000256" key="1">
    <source>
        <dbReference type="SAM" id="MobiDB-lite"/>
    </source>
</evidence>
<dbReference type="Proteomes" id="UP000624325">
    <property type="component" value="Unassembled WGS sequence"/>
</dbReference>
<keyword evidence="2" id="KW-0472">Membrane</keyword>
<keyword evidence="2" id="KW-1133">Transmembrane helix</keyword>
<organism evidence="3 4">
    <name type="scientific">Asanoa iriomotensis</name>
    <dbReference type="NCBI Taxonomy" id="234613"/>
    <lineage>
        <taxon>Bacteria</taxon>
        <taxon>Bacillati</taxon>
        <taxon>Actinomycetota</taxon>
        <taxon>Actinomycetes</taxon>
        <taxon>Micromonosporales</taxon>
        <taxon>Micromonosporaceae</taxon>
        <taxon>Asanoa</taxon>
    </lineage>
</organism>
<dbReference type="EMBL" id="BONC01000040">
    <property type="protein sequence ID" value="GIF58995.1"/>
    <property type="molecule type" value="Genomic_DNA"/>
</dbReference>
<evidence type="ECO:0000256" key="2">
    <source>
        <dbReference type="SAM" id="Phobius"/>
    </source>
</evidence>
<comment type="caution">
    <text evidence="3">The sequence shown here is derived from an EMBL/GenBank/DDBJ whole genome shotgun (WGS) entry which is preliminary data.</text>
</comment>
<feature type="transmembrane region" description="Helical" evidence="2">
    <location>
        <begin position="216"/>
        <end position="235"/>
    </location>
</feature>
<dbReference type="RefSeq" id="WP_203705815.1">
    <property type="nucleotide sequence ID" value="NZ_BAAALU010000042.1"/>
</dbReference>
<keyword evidence="2" id="KW-0812">Transmembrane</keyword>
<proteinExistence type="predicted"/>
<name>A0ABQ4C8A3_9ACTN</name>
<accession>A0ABQ4C8A3</accession>
<evidence type="ECO:0000313" key="4">
    <source>
        <dbReference type="Proteomes" id="UP000624325"/>
    </source>
</evidence>
<evidence type="ECO:0000313" key="3">
    <source>
        <dbReference type="EMBL" id="GIF58995.1"/>
    </source>
</evidence>
<protein>
    <submittedName>
        <fullName evidence="3">Uncharacterized protein</fullName>
    </submittedName>
</protein>
<sequence>MNLDGDQQGFIQNADQIINQYYTETRDWLRAGQRLLSEGMYREARSCFGDVIRKEAHEEGARAKKRRSLAHLYSAVAILAKIRPSYRRPEEIERAAAHIANAGAGAMTAVLAALIKDDYFDLDAMTVPTGLAGVASFADPRALSDAELALLARHMVPCQGPTWESLSAEARNRNVAIDGFVQAGKLPLAPRERRIAVAKYFYPVPAKPQQPNATPATVMAVGGVMALVAPFVGILNGAAWYVHAALLLVLLAAGVVLVFLAITSFRDYQQDVLLKRRYDYAKAHTADRPTDAQMDSWLEEDVRLVAALGARRHRVEPIAAGRPGHLIVEPQSAVGVSNLKRGDVERSSANGRSFRRRPHSENPLARVRTGSDGRLRSDHYRVLVIYLTDRRVAVYDCDLDFARRALLTESTRTFHYDDVVTISSRTVADSVAGDDPMRIWFDDGSGSYAAISLSDRFSLSLVSGESVEVGVGIAGPMHGESDLEVAWGNSQVKRVVQRMVWSRKERRSDAA</sequence>
<feature type="transmembrane region" description="Helical" evidence="2">
    <location>
        <begin position="241"/>
        <end position="265"/>
    </location>
</feature>